<dbReference type="InterPro" id="IPR025943">
    <property type="entry name" value="Sigma_54_int_dom_ATP-bd_2"/>
</dbReference>
<evidence type="ECO:0000256" key="7">
    <source>
        <dbReference type="ARBA" id="ARBA00023163"/>
    </source>
</evidence>
<dbReference type="InterPro" id="IPR058031">
    <property type="entry name" value="AAA_lid_NorR"/>
</dbReference>
<dbReference type="CDD" id="cd00156">
    <property type="entry name" value="REC"/>
    <property type="match status" value="1"/>
</dbReference>
<evidence type="ECO:0000259" key="9">
    <source>
        <dbReference type="PROSITE" id="PS50045"/>
    </source>
</evidence>
<name>A0A7C3H0T2_9BACT</name>
<dbReference type="SUPFAM" id="SSF46689">
    <property type="entry name" value="Homeodomain-like"/>
    <property type="match status" value="1"/>
</dbReference>
<organism evidence="11">
    <name type="scientific">Thermosulfurimonas dismutans</name>
    <dbReference type="NCBI Taxonomy" id="999894"/>
    <lineage>
        <taxon>Bacteria</taxon>
        <taxon>Pseudomonadati</taxon>
        <taxon>Thermodesulfobacteriota</taxon>
        <taxon>Thermodesulfobacteria</taxon>
        <taxon>Thermodesulfobacteriales</taxon>
        <taxon>Thermodesulfobacteriaceae</taxon>
        <taxon>Thermosulfurimonas</taxon>
    </lineage>
</organism>
<keyword evidence="4" id="KW-0902">Two-component regulatory system</keyword>
<feature type="domain" description="Sigma-54 factor interaction" evidence="9">
    <location>
        <begin position="137"/>
        <end position="366"/>
    </location>
</feature>
<dbReference type="Gene3D" id="3.40.50.2300">
    <property type="match status" value="1"/>
</dbReference>
<gene>
    <name evidence="11" type="ORF">ENJ40_04290</name>
</gene>
<keyword evidence="6" id="KW-0238">DNA-binding</keyword>
<keyword evidence="5" id="KW-0805">Transcription regulation</keyword>
<comment type="caution">
    <text evidence="11">The sequence shown here is derived from an EMBL/GenBank/DDBJ whole genome shotgun (WGS) entry which is preliminary data.</text>
</comment>
<dbReference type="SMART" id="SM00448">
    <property type="entry name" value="REC"/>
    <property type="match status" value="1"/>
</dbReference>
<evidence type="ECO:0000256" key="4">
    <source>
        <dbReference type="ARBA" id="ARBA00023012"/>
    </source>
</evidence>
<evidence type="ECO:0000256" key="2">
    <source>
        <dbReference type="ARBA" id="ARBA00022741"/>
    </source>
</evidence>
<dbReference type="PROSITE" id="PS00688">
    <property type="entry name" value="SIGMA54_INTERACT_3"/>
    <property type="match status" value="1"/>
</dbReference>
<feature type="domain" description="Response regulatory" evidence="10">
    <location>
        <begin position="7"/>
        <end position="121"/>
    </location>
</feature>
<dbReference type="GO" id="GO:0006355">
    <property type="term" value="P:regulation of DNA-templated transcription"/>
    <property type="evidence" value="ECO:0007669"/>
    <property type="project" value="InterPro"/>
</dbReference>
<dbReference type="Proteomes" id="UP000886043">
    <property type="component" value="Unassembled WGS sequence"/>
</dbReference>
<dbReference type="FunFam" id="3.40.50.2300:FF:000018">
    <property type="entry name" value="DNA-binding transcriptional regulator NtrC"/>
    <property type="match status" value="1"/>
</dbReference>
<evidence type="ECO:0000256" key="8">
    <source>
        <dbReference type="PROSITE-ProRule" id="PRU00169"/>
    </source>
</evidence>
<protein>
    <submittedName>
        <fullName evidence="11">Sigma-54-dependent Fis family transcriptional regulator</fullName>
    </submittedName>
</protein>
<keyword evidence="7" id="KW-0804">Transcription</keyword>
<dbReference type="GO" id="GO:0000160">
    <property type="term" value="P:phosphorelay signal transduction system"/>
    <property type="evidence" value="ECO:0007669"/>
    <property type="project" value="UniProtKB-KW"/>
</dbReference>
<dbReference type="PANTHER" id="PTHR32071">
    <property type="entry name" value="TRANSCRIPTIONAL REGULATORY PROTEIN"/>
    <property type="match status" value="1"/>
</dbReference>
<sequence length="448" mass="50761">MASKSPSILIVDDDPGFREFLRLFLEKEGYRVSLARDGKEALSRLEEVNPDLILLDLRMPEMGGLEFLEHLRRQGNETPVIVITAYASLDSAVKAKKEGAYDYLPKPFRLEDLRRKLKEALKSSAPREEITGEFMGIIGRSPAMRRLFSLLPKIARAESNVLITGESGTGKELVARAIHRLSPRRDKPFVVVNCAGIPATLLESELFGYRAGAFTGAKYDKPGLFARAHGGTIFLDEIGDLPPDLQVKLLRVVEYKTFTPLGSSQEVQVDVRIISATNRDLEEEVREGRFREDLYFRLNVLSVHLPPLRERREDIPLLVQHFLEKYSRKMGKSGLGISDYALKALMEYDFPGNVRELENIIERSVALESGPLILPETLTLRPGRRKSQDFSVELPPEGLDLEAFLARVEMGLLRQALERTGGRKEEAARLLKLSPRSFRYRLQKYRLE</sequence>
<keyword evidence="1 8" id="KW-0597">Phosphoprotein</keyword>
<accession>A0A7C3H0T2</accession>
<dbReference type="InterPro" id="IPR003593">
    <property type="entry name" value="AAA+_ATPase"/>
</dbReference>
<dbReference type="PROSITE" id="PS00675">
    <property type="entry name" value="SIGMA54_INTERACT_1"/>
    <property type="match status" value="1"/>
</dbReference>
<dbReference type="Gene3D" id="1.10.8.60">
    <property type="match status" value="1"/>
</dbReference>
<evidence type="ECO:0000313" key="11">
    <source>
        <dbReference type="EMBL" id="HFC97666.1"/>
    </source>
</evidence>
<dbReference type="SMART" id="SM00382">
    <property type="entry name" value="AAA"/>
    <property type="match status" value="1"/>
</dbReference>
<dbReference type="InterPro" id="IPR011006">
    <property type="entry name" value="CheY-like_superfamily"/>
</dbReference>
<evidence type="ECO:0000256" key="3">
    <source>
        <dbReference type="ARBA" id="ARBA00022840"/>
    </source>
</evidence>
<dbReference type="InterPro" id="IPR025662">
    <property type="entry name" value="Sigma_54_int_dom_ATP-bd_1"/>
</dbReference>
<dbReference type="Gene3D" id="1.10.10.60">
    <property type="entry name" value="Homeodomain-like"/>
    <property type="match status" value="1"/>
</dbReference>
<keyword evidence="2" id="KW-0547">Nucleotide-binding</keyword>
<dbReference type="InterPro" id="IPR027417">
    <property type="entry name" value="P-loop_NTPase"/>
</dbReference>
<evidence type="ECO:0000256" key="1">
    <source>
        <dbReference type="ARBA" id="ARBA00022553"/>
    </source>
</evidence>
<feature type="modified residue" description="4-aspartylphosphate" evidence="8">
    <location>
        <position position="56"/>
    </location>
</feature>
<proteinExistence type="predicted"/>
<dbReference type="Pfam" id="PF00158">
    <property type="entry name" value="Sigma54_activat"/>
    <property type="match status" value="1"/>
</dbReference>
<dbReference type="PROSITE" id="PS50110">
    <property type="entry name" value="RESPONSE_REGULATORY"/>
    <property type="match status" value="1"/>
</dbReference>
<dbReference type="PROSITE" id="PS00676">
    <property type="entry name" value="SIGMA54_INTERACT_2"/>
    <property type="match status" value="1"/>
</dbReference>
<reference evidence="11" key="1">
    <citation type="journal article" date="2020" name="mSystems">
        <title>Genome- and Community-Level Interaction Insights into Carbon Utilization and Element Cycling Functions of Hydrothermarchaeota in Hydrothermal Sediment.</title>
        <authorList>
            <person name="Zhou Z."/>
            <person name="Liu Y."/>
            <person name="Xu W."/>
            <person name="Pan J."/>
            <person name="Luo Z.H."/>
            <person name="Li M."/>
        </authorList>
    </citation>
    <scope>NUCLEOTIDE SEQUENCE [LARGE SCALE GENOMIC DNA]</scope>
    <source>
        <strain evidence="11">HyVt-483</strain>
    </source>
</reference>
<dbReference type="InterPro" id="IPR002078">
    <property type="entry name" value="Sigma_54_int"/>
</dbReference>
<dbReference type="InterPro" id="IPR025944">
    <property type="entry name" value="Sigma_54_int_dom_CS"/>
</dbReference>
<dbReference type="AlphaFoldDB" id="A0A7C3H0T2"/>
<dbReference type="Pfam" id="PF25601">
    <property type="entry name" value="AAA_lid_14"/>
    <property type="match status" value="1"/>
</dbReference>
<dbReference type="PRINTS" id="PR01590">
    <property type="entry name" value="HTHFIS"/>
</dbReference>
<dbReference type="SUPFAM" id="SSF52540">
    <property type="entry name" value="P-loop containing nucleoside triphosphate hydrolases"/>
    <property type="match status" value="1"/>
</dbReference>
<evidence type="ECO:0000256" key="6">
    <source>
        <dbReference type="ARBA" id="ARBA00023125"/>
    </source>
</evidence>
<dbReference type="Pfam" id="PF02954">
    <property type="entry name" value="HTH_8"/>
    <property type="match status" value="1"/>
</dbReference>
<dbReference type="FunFam" id="3.40.50.300:FF:000006">
    <property type="entry name" value="DNA-binding transcriptional regulator NtrC"/>
    <property type="match status" value="1"/>
</dbReference>
<dbReference type="SUPFAM" id="SSF52172">
    <property type="entry name" value="CheY-like"/>
    <property type="match status" value="1"/>
</dbReference>
<dbReference type="InterPro" id="IPR002197">
    <property type="entry name" value="HTH_Fis"/>
</dbReference>
<evidence type="ECO:0000259" key="10">
    <source>
        <dbReference type="PROSITE" id="PS50110"/>
    </source>
</evidence>
<dbReference type="Gene3D" id="3.40.50.300">
    <property type="entry name" value="P-loop containing nucleotide triphosphate hydrolases"/>
    <property type="match status" value="1"/>
</dbReference>
<keyword evidence="3" id="KW-0067">ATP-binding</keyword>
<dbReference type="Pfam" id="PF00072">
    <property type="entry name" value="Response_reg"/>
    <property type="match status" value="1"/>
</dbReference>
<dbReference type="InterPro" id="IPR009057">
    <property type="entry name" value="Homeodomain-like_sf"/>
</dbReference>
<dbReference type="PROSITE" id="PS50045">
    <property type="entry name" value="SIGMA54_INTERACT_4"/>
    <property type="match status" value="1"/>
</dbReference>
<dbReference type="GO" id="GO:0005524">
    <property type="term" value="F:ATP binding"/>
    <property type="evidence" value="ECO:0007669"/>
    <property type="project" value="UniProtKB-KW"/>
</dbReference>
<evidence type="ECO:0000256" key="5">
    <source>
        <dbReference type="ARBA" id="ARBA00023015"/>
    </source>
</evidence>
<dbReference type="EMBL" id="DRMH01000054">
    <property type="protein sequence ID" value="HFC97666.1"/>
    <property type="molecule type" value="Genomic_DNA"/>
</dbReference>
<dbReference type="InterPro" id="IPR001789">
    <property type="entry name" value="Sig_transdc_resp-reg_receiver"/>
</dbReference>
<dbReference type="GO" id="GO:0043565">
    <property type="term" value="F:sequence-specific DNA binding"/>
    <property type="evidence" value="ECO:0007669"/>
    <property type="project" value="InterPro"/>
</dbReference>
<dbReference type="CDD" id="cd00009">
    <property type="entry name" value="AAA"/>
    <property type="match status" value="1"/>
</dbReference>